<evidence type="ECO:0000313" key="2">
    <source>
        <dbReference type="Proteomes" id="UP000010105"/>
    </source>
</evidence>
<keyword evidence="1" id="KW-0614">Plasmid</keyword>
<dbReference type="HOGENOM" id="CLU_2231532_0_0_4"/>
<proteinExistence type="predicted"/>
<dbReference type="EMBL" id="CP003865">
    <property type="protein sequence ID" value="AFT90259.1"/>
    <property type="molecule type" value="Genomic_DNA"/>
</dbReference>
<protein>
    <submittedName>
        <fullName evidence="1">Uncharacterized protein</fullName>
    </submittedName>
</protein>
<geneLocation type="plasmid" evidence="1 2">
    <name>pSYMBR3459</name>
</geneLocation>
<name>K0E3A7_9BURK</name>
<accession>K0E3A7</accession>
<dbReference type="Proteomes" id="UP000010105">
    <property type="component" value="Plasmid pSYMBR3459"/>
</dbReference>
<reference evidence="1 2" key="1">
    <citation type="journal article" date="2012" name="J. Bacteriol.">
        <title>Complete Genome Sequence of Burkholderia phenoliruptrix BR3459a (CLA1), a Heat-Tolerant, Nitrogen-Fixing Symbiont of Mimosa flocculosa.</title>
        <authorList>
            <person name="de Oliveira Cunha C."/>
            <person name="Goda Zuleta L.F."/>
            <person name="Paula de Almeida L.G."/>
            <person name="Prioli Ciapina L."/>
            <person name="Lustrino Borges W."/>
            <person name="Pitard R.M."/>
            <person name="Baldani J.I."/>
            <person name="Straliotto R."/>
            <person name="de Faria S.M."/>
            <person name="Hungria M."/>
            <person name="Sousa Cavada B."/>
            <person name="Mercante F.M."/>
            <person name="Ribeiro de Vasconcelos A.T."/>
        </authorList>
    </citation>
    <scope>NUCLEOTIDE SEQUENCE [LARGE SCALE GENOMIC DNA]</scope>
    <source>
        <strain evidence="1 2">BR3459a</strain>
        <plasmid evidence="1 2">pSYMBR3459</plasmid>
    </source>
</reference>
<dbReference type="PATRIC" id="fig|1229205.11.peg.6987"/>
<organism evidence="1 2">
    <name type="scientific">Paraburkholderia phenoliruptrix BR3459a</name>
    <dbReference type="NCBI Taxonomy" id="1229205"/>
    <lineage>
        <taxon>Bacteria</taxon>
        <taxon>Pseudomonadati</taxon>
        <taxon>Pseudomonadota</taxon>
        <taxon>Betaproteobacteria</taxon>
        <taxon>Burkholderiales</taxon>
        <taxon>Burkholderiaceae</taxon>
        <taxon>Paraburkholderia</taxon>
    </lineage>
</organism>
<dbReference type="AlphaFoldDB" id="K0E3A7"/>
<dbReference type="KEGG" id="bpx:BUPH_08370"/>
<sequence length="105" mass="11503">MLIRNIADIQYIRLLLNIAGGGVDEGDAPLSLVGKRFELAERADFAVVDARHITRQSVSKWWPGKVRTAPYRPLFNAKLTLRLNSWTAAITMAVSPNALGLSGTV</sequence>
<gene>
    <name evidence="1" type="ORF">BUPH_08370</name>
</gene>
<evidence type="ECO:0000313" key="1">
    <source>
        <dbReference type="EMBL" id="AFT90259.1"/>
    </source>
</evidence>